<evidence type="ECO:0000256" key="2">
    <source>
        <dbReference type="ARBA" id="ARBA00007248"/>
    </source>
</evidence>
<evidence type="ECO:0000256" key="5">
    <source>
        <dbReference type="ARBA" id="ARBA00023139"/>
    </source>
</evidence>
<comment type="subcellular location">
    <subcellularLocation>
        <location evidence="1">Cell outer membrane</location>
    </subcellularLocation>
</comment>
<dbReference type="OrthoDB" id="1099819at2"/>
<dbReference type="InterPro" id="IPR014941">
    <property type="entry name" value="FimB/Mfa2/Mfa3"/>
</dbReference>
<protein>
    <submittedName>
        <fullName evidence="8">Uncharacterized protein</fullName>
    </submittedName>
</protein>
<keyword evidence="4" id="KW-0472">Membrane</keyword>
<dbReference type="Pfam" id="PF08842">
    <property type="entry name" value="Mfa2"/>
    <property type="match status" value="1"/>
</dbReference>
<dbReference type="EMBL" id="CP015401">
    <property type="protein sequence ID" value="ANU57839.1"/>
    <property type="molecule type" value="Genomic_DNA"/>
</dbReference>
<keyword evidence="3" id="KW-0732">Signal</keyword>
<gene>
    <name evidence="8" type="ORF">A4V03_09860</name>
</gene>
<dbReference type="Gene3D" id="2.60.40.2090">
    <property type="match status" value="1"/>
</dbReference>
<evidence type="ECO:0000256" key="3">
    <source>
        <dbReference type="ARBA" id="ARBA00022729"/>
    </source>
</evidence>
<dbReference type="STRING" id="1796613.A4V03_09860"/>
<sequence>MHNNKRNIISQFTSMVLGIILVNIVFSSCERIYEDLDPCPHGVSLRFIYDYNMEYANAFPKKVDCLTLLIYDDKGNYVDTRIVTGTELQDENYRMKLDLKKGNYHFVAYGGLACEKSSFLMNHTPKGGTQYTDLRVELDEECLTNPLRKNLHGLYWGELILATADLYSEGTVEMMKNTNNVRIVLQQMSGEPVDDKDFEFEITDDNTLFNYDNNLLANGMVTYTPWSQGQVSAGVTDDEQEVIAAYAELSISRLMVSDWHSPQLKIRRKSDGKDIVDIPLINYLLMLKSDLYASMESQEFLDRESEWSMIFFLSPNLEWIKTYIKINDWTVRINNIGQ</sequence>
<dbReference type="Gene3D" id="2.60.40.2100">
    <property type="match status" value="1"/>
</dbReference>
<dbReference type="Proteomes" id="UP000092631">
    <property type="component" value="Chromosome"/>
</dbReference>
<dbReference type="GO" id="GO:0009279">
    <property type="term" value="C:cell outer membrane"/>
    <property type="evidence" value="ECO:0007669"/>
    <property type="project" value="UniProtKB-SubCell"/>
</dbReference>
<dbReference type="GeneID" id="82187443"/>
<dbReference type="PROSITE" id="PS51257">
    <property type="entry name" value="PROKAR_LIPOPROTEIN"/>
    <property type="match status" value="1"/>
</dbReference>
<dbReference type="KEGG" id="bcae:A4V03_09860"/>
<comment type="similarity">
    <text evidence="2">Belongs to the bacteroidetes fimbrillin superfamily. FimB/Mfa2 family.</text>
</comment>
<organism evidence="8 9">
    <name type="scientific">Bacteroides caecimuris</name>
    <dbReference type="NCBI Taxonomy" id="1796613"/>
    <lineage>
        <taxon>Bacteria</taxon>
        <taxon>Pseudomonadati</taxon>
        <taxon>Bacteroidota</taxon>
        <taxon>Bacteroidia</taxon>
        <taxon>Bacteroidales</taxon>
        <taxon>Bacteroidaceae</taxon>
        <taxon>Bacteroides</taxon>
    </lineage>
</organism>
<keyword evidence="7" id="KW-0449">Lipoprotein</keyword>
<evidence type="ECO:0000313" key="8">
    <source>
        <dbReference type="EMBL" id="ANU57839.1"/>
    </source>
</evidence>
<reference evidence="9" key="1">
    <citation type="submission" date="2016-04" db="EMBL/GenBank/DDBJ databases">
        <title>Complete Genome Sequences of Twelve Strains of a Stable Defined Moderately Diverse Mouse Microbiota 2 (sDMDMm2).</title>
        <authorList>
            <person name="Uchimura Y."/>
            <person name="Wyss M."/>
            <person name="Brugiroux S."/>
            <person name="Limenitakis J.P."/>
            <person name="Stecher B."/>
            <person name="McCoy K.D."/>
            <person name="Macpherson A.J."/>
        </authorList>
    </citation>
    <scope>NUCLEOTIDE SEQUENCE [LARGE SCALE GENOMIC DNA]</scope>
    <source>
        <strain evidence="9">I48</strain>
    </source>
</reference>
<dbReference type="AlphaFoldDB" id="A0A1C7GZY9"/>
<evidence type="ECO:0000256" key="4">
    <source>
        <dbReference type="ARBA" id="ARBA00023136"/>
    </source>
</evidence>
<dbReference type="RefSeq" id="WP_065538798.1">
    <property type="nucleotide sequence ID" value="NZ_CAPDLJ010000023.1"/>
</dbReference>
<evidence type="ECO:0000313" key="9">
    <source>
        <dbReference type="Proteomes" id="UP000092631"/>
    </source>
</evidence>
<evidence type="ECO:0000256" key="7">
    <source>
        <dbReference type="ARBA" id="ARBA00023288"/>
    </source>
</evidence>
<keyword evidence="5" id="KW-0564">Palmitate</keyword>
<keyword evidence="9" id="KW-1185">Reference proteome</keyword>
<evidence type="ECO:0000256" key="1">
    <source>
        <dbReference type="ARBA" id="ARBA00004442"/>
    </source>
</evidence>
<proteinExistence type="inferred from homology"/>
<accession>A0A1C7GZY9</accession>
<keyword evidence="6" id="KW-0998">Cell outer membrane</keyword>
<name>A0A1C7GZY9_9BACE</name>
<evidence type="ECO:0000256" key="6">
    <source>
        <dbReference type="ARBA" id="ARBA00023237"/>
    </source>
</evidence>